<accession>A0A9N9AX61</accession>
<sequence length="82" mass="10051">MDDKIIYRDTLRKRKNRKEKTSSLYEARVTKQREKTCEKKVTETTEEQETRLSRDRERKCKKLATETDKQHEEHLKHCQMNP</sequence>
<reference evidence="1" key="1">
    <citation type="submission" date="2021-06" db="EMBL/GenBank/DDBJ databases">
        <authorList>
            <person name="Kallberg Y."/>
            <person name="Tangrot J."/>
            <person name="Rosling A."/>
        </authorList>
    </citation>
    <scope>NUCLEOTIDE SEQUENCE</scope>
    <source>
        <strain evidence="1">CL551</strain>
    </source>
</reference>
<dbReference type="Proteomes" id="UP000789342">
    <property type="component" value="Unassembled WGS sequence"/>
</dbReference>
<keyword evidence="2" id="KW-1185">Reference proteome</keyword>
<dbReference type="AlphaFoldDB" id="A0A9N9AX61"/>
<comment type="caution">
    <text evidence="1">The sequence shown here is derived from an EMBL/GenBank/DDBJ whole genome shotgun (WGS) entry which is preliminary data.</text>
</comment>
<name>A0A9N9AX61_9GLOM</name>
<organism evidence="1 2">
    <name type="scientific">Acaulospora morrowiae</name>
    <dbReference type="NCBI Taxonomy" id="94023"/>
    <lineage>
        <taxon>Eukaryota</taxon>
        <taxon>Fungi</taxon>
        <taxon>Fungi incertae sedis</taxon>
        <taxon>Mucoromycota</taxon>
        <taxon>Glomeromycotina</taxon>
        <taxon>Glomeromycetes</taxon>
        <taxon>Diversisporales</taxon>
        <taxon>Acaulosporaceae</taxon>
        <taxon>Acaulospora</taxon>
    </lineage>
</organism>
<proteinExistence type="predicted"/>
<dbReference type="EMBL" id="CAJVPV010003158">
    <property type="protein sequence ID" value="CAG8544840.1"/>
    <property type="molecule type" value="Genomic_DNA"/>
</dbReference>
<evidence type="ECO:0000313" key="1">
    <source>
        <dbReference type="EMBL" id="CAG8544840.1"/>
    </source>
</evidence>
<protein>
    <submittedName>
        <fullName evidence="1">101_t:CDS:1</fullName>
    </submittedName>
</protein>
<gene>
    <name evidence="1" type="ORF">AMORRO_LOCUS5300</name>
</gene>
<dbReference type="OrthoDB" id="2445009at2759"/>
<evidence type="ECO:0000313" key="2">
    <source>
        <dbReference type="Proteomes" id="UP000789342"/>
    </source>
</evidence>